<organism evidence="1 2">
    <name type="scientific">Cannabis sativa</name>
    <name type="common">Hemp</name>
    <name type="synonym">Marijuana</name>
    <dbReference type="NCBI Taxonomy" id="3483"/>
    <lineage>
        <taxon>Eukaryota</taxon>
        <taxon>Viridiplantae</taxon>
        <taxon>Streptophyta</taxon>
        <taxon>Embryophyta</taxon>
        <taxon>Tracheophyta</taxon>
        <taxon>Spermatophyta</taxon>
        <taxon>Magnoliopsida</taxon>
        <taxon>eudicotyledons</taxon>
        <taxon>Gunneridae</taxon>
        <taxon>Pentapetalae</taxon>
        <taxon>rosids</taxon>
        <taxon>fabids</taxon>
        <taxon>Rosales</taxon>
        <taxon>Cannabaceae</taxon>
        <taxon>Cannabis</taxon>
    </lineage>
</organism>
<proteinExistence type="predicted"/>
<accession>A0A803QSA8</accession>
<dbReference type="AlphaFoldDB" id="A0A803QSA8"/>
<reference evidence="1" key="1">
    <citation type="submission" date="2021-03" db="UniProtKB">
        <authorList>
            <consortium name="EnsemblPlants"/>
        </authorList>
    </citation>
    <scope>IDENTIFICATION</scope>
</reference>
<keyword evidence="2" id="KW-1185">Reference proteome</keyword>
<name>A0A803QSA8_CANSA</name>
<evidence type="ECO:0000313" key="2">
    <source>
        <dbReference type="Proteomes" id="UP000596661"/>
    </source>
</evidence>
<dbReference type="Proteomes" id="UP000596661">
    <property type="component" value="Unassembled WGS sequence"/>
</dbReference>
<evidence type="ECO:0000313" key="1">
    <source>
        <dbReference type="EnsemblPlants" id="cds.evm.model.ctgX35.3"/>
    </source>
</evidence>
<dbReference type="Gramene" id="evm.model.ctgX35.3">
    <property type="protein sequence ID" value="cds.evm.model.ctgX35.3"/>
    <property type="gene ID" value="evm.TU.ctgX35.3"/>
</dbReference>
<sequence length="105" mass="11998">MRTLVGYHLGGHYRGYLGRGLGNYSGGGSIWEPEKIQEKGKAKASPATQEVNDSIWEMDQKEIYFRSYGMLESYATRAELLCICENNRFQRLELVLHSKRRAPPS</sequence>
<protein>
    <submittedName>
        <fullName evidence="1">Uncharacterized protein</fullName>
    </submittedName>
</protein>
<dbReference type="EnsemblPlants" id="evm.model.ctgX35.3">
    <property type="protein sequence ID" value="cds.evm.model.ctgX35.3"/>
    <property type="gene ID" value="evm.TU.ctgX35.3"/>
</dbReference>